<evidence type="ECO:0000313" key="7">
    <source>
        <dbReference type="Proteomes" id="UP000028027"/>
    </source>
</evidence>
<feature type="binding site" evidence="5">
    <location>
        <position position="20"/>
    </location>
    <ligand>
        <name>Zn(2+)</name>
        <dbReference type="ChEBI" id="CHEBI:29105"/>
    </ligand>
</feature>
<reference evidence="6 7" key="1">
    <citation type="submission" date="2014-06" db="EMBL/GenBank/DDBJ databases">
        <authorList>
            <person name="Ngugi D.K."/>
            <person name="Blom J."/>
            <person name="Alam I."/>
            <person name="Rashid M."/>
            <person name="Ba Alawi W."/>
            <person name="Zhang G."/>
            <person name="Hikmawan T."/>
            <person name="Guan Y."/>
            <person name="Antunes A."/>
            <person name="Siam R."/>
            <person name="Eldorry H."/>
            <person name="Bajic V."/>
            <person name="Stingl U."/>
        </authorList>
    </citation>
    <scope>NUCLEOTIDE SEQUENCE [LARGE SCALE GENOMIC DNA]</scope>
    <source>
        <strain evidence="6">SCGC AAA799-E16</strain>
    </source>
</reference>
<dbReference type="InterPro" id="IPR000592">
    <property type="entry name" value="Ribosomal_eS27"/>
</dbReference>
<dbReference type="HAMAP" id="MF_00371">
    <property type="entry name" value="Ribosomal_eS27"/>
    <property type="match status" value="1"/>
</dbReference>
<keyword evidence="4 5" id="KW-0687">Ribonucleoprotein</keyword>
<comment type="caution">
    <text evidence="6">The sequence shown here is derived from an EMBL/GenBank/DDBJ whole genome shotgun (WGS) entry which is preliminary data.</text>
</comment>
<comment type="cofactor">
    <cofactor evidence="5">
        <name>Zn(2+)</name>
        <dbReference type="ChEBI" id="CHEBI:29105"/>
    </cofactor>
    <text evidence="5">Binds 1 zinc ion per subunit.</text>
</comment>
<gene>
    <name evidence="5" type="primary">rps27e</name>
    <name evidence="6" type="ORF">AAA799E16_01065</name>
</gene>
<evidence type="ECO:0000256" key="5">
    <source>
        <dbReference type="HAMAP-Rule" id="MF_00371"/>
    </source>
</evidence>
<dbReference type="GO" id="GO:0005840">
    <property type="term" value="C:ribosome"/>
    <property type="evidence" value="ECO:0007669"/>
    <property type="project" value="UniProtKB-KW"/>
</dbReference>
<dbReference type="EMBL" id="JNVL01000013">
    <property type="protein sequence ID" value="KER06219.1"/>
    <property type="molecule type" value="Genomic_DNA"/>
</dbReference>
<dbReference type="GO" id="GO:0008270">
    <property type="term" value="F:zinc ion binding"/>
    <property type="evidence" value="ECO:0007669"/>
    <property type="project" value="UniProtKB-UniRule"/>
</dbReference>
<feature type="binding site" evidence="5">
    <location>
        <position position="42"/>
    </location>
    <ligand>
        <name>Zn(2+)</name>
        <dbReference type="ChEBI" id="CHEBI:29105"/>
    </ligand>
</feature>
<dbReference type="InterPro" id="IPR023407">
    <property type="entry name" value="Ribosomal_eS27_Zn-bd_dom_sf"/>
</dbReference>
<dbReference type="GO" id="GO:0003735">
    <property type="term" value="F:structural constituent of ribosome"/>
    <property type="evidence" value="ECO:0007669"/>
    <property type="project" value="InterPro"/>
</dbReference>
<feature type="zinc finger region" description="C4-type" evidence="5">
    <location>
        <begin position="20"/>
        <end position="42"/>
    </location>
</feature>
<keyword evidence="7" id="KW-1185">Reference proteome</keyword>
<dbReference type="InterPro" id="IPR011332">
    <property type="entry name" value="Ribosomal_zn-bd"/>
</dbReference>
<keyword evidence="5" id="KW-0863">Zinc-finger</keyword>
<dbReference type="AlphaFoldDB" id="A0A081S5L6"/>
<keyword evidence="2 5" id="KW-0862">Zinc</keyword>
<evidence type="ECO:0000256" key="3">
    <source>
        <dbReference type="ARBA" id="ARBA00022980"/>
    </source>
</evidence>
<dbReference type="Proteomes" id="UP000028027">
    <property type="component" value="Unassembled WGS sequence"/>
</dbReference>
<evidence type="ECO:0000256" key="2">
    <source>
        <dbReference type="ARBA" id="ARBA00022833"/>
    </source>
</evidence>
<evidence type="ECO:0000256" key="1">
    <source>
        <dbReference type="ARBA" id="ARBA00010919"/>
    </source>
</evidence>
<comment type="similarity">
    <text evidence="1 5">Belongs to the eukaryotic ribosomal protein eS27 family.</text>
</comment>
<dbReference type="Gene3D" id="2.20.25.100">
    <property type="entry name" value="Zn-binding ribosomal proteins"/>
    <property type="match status" value="1"/>
</dbReference>
<feature type="binding site" evidence="5">
    <location>
        <position position="39"/>
    </location>
    <ligand>
        <name>Zn(2+)</name>
        <dbReference type="ChEBI" id="CHEBI:29105"/>
    </ligand>
</feature>
<feature type="binding site" evidence="5">
    <location>
        <position position="23"/>
    </location>
    <ligand>
        <name>Zn(2+)</name>
        <dbReference type="ChEBI" id="CHEBI:29105"/>
    </ligand>
</feature>
<sequence>MKKDHVEIPKPSSKFQKVNCNECGELQIVYSHASTQIACNSCGNTIAEATGSKAKINGKVSGSAE</sequence>
<dbReference type="NCBIfam" id="NF001629">
    <property type="entry name" value="PRK00415.1"/>
    <property type="match status" value="1"/>
</dbReference>
<dbReference type="SUPFAM" id="SSF57829">
    <property type="entry name" value="Zn-binding ribosomal proteins"/>
    <property type="match status" value="1"/>
</dbReference>
<dbReference type="GO" id="GO:1990904">
    <property type="term" value="C:ribonucleoprotein complex"/>
    <property type="evidence" value="ECO:0007669"/>
    <property type="project" value="UniProtKB-KW"/>
</dbReference>
<comment type="subunit">
    <text evidence="5">Part of the 30S ribosomal subunit.</text>
</comment>
<keyword evidence="5" id="KW-0479">Metal-binding</keyword>
<keyword evidence="3 5" id="KW-0689">Ribosomal protein</keyword>
<evidence type="ECO:0000256" key="4">
    <source>
        <dbReference type="ARBA" id="ARBA00023274"/>
    </source>
</evidence>
<dbReference type="PATRIC" id="fig|1502292.3.peg.985"/>
<dbReference type="Pfam" id="PF01667">
    <property type="entry name" value="Ribosomal_S27e"/>
    <property type="match status" value="1"/>
</dbReference>
<protein>
    <recommendedName>
        <fullName evidence="5">Small ribosomal subunit protein eS27</fullName>
    </recommendedName>
</protein>
<accession>A0A081S5L6</accession>
<proteinExistence type="inferred from homology"/>
<organism evidence="6 7">
    <name type="scientific">Marine Group I thaumarchaeote SCGC AAA799-E16</name>
    <dbReference type="NCBI Taxonomy" id="1502292"/>
    <lineage>
        <taxon>Archaea</taxon>
        <taxon>Nitrososphaerota</taxon>
        <taxon>Marine Group I</taxon>
    </lineage>
</organism>
<dbReference type="GO" id="GO:0006412">
    <property type="term" value="P:translation"/>
    <property type="evidence" value="ECO:0007669"/>
    <property type="project" value="UniProtKB-UniRule"/>
</dbReference>
<evidence type="ECO:0000313" key="6">
    <source>
        <dbReference type="EMBL" id="KER06219.1"/>
    </source>
</evidence>
<dbReference type="FunFam" id="2.20.25.100:FF:000004">
    <property type="entry name" value="30S ribosomal protein S27e"/>
    <property type="match status" value="1"/>
</dbReference>
<name>A0A081S5L6_9ARCH</name>